<protein>
    <submittedName>
        <fullName evidence="1">Uncharacterized protein</fullName>
    </submittedName>
</protein>
<organism evidence="1 2">
    <name type="scientific">Prevotella lacticifex</name>
    <dbReference type="NCBI Taxonomy" id="2854755"/>
    <lineage>
        <taxon>Bacteria</taxon>
        <taxon>Pseudomonadati</taxon>
        <taxon>Bacteroidota</taxon>
        <taxon>Bacteroidia</taxon>
        <taxon>Bacteroidales</taxon>
        <taxon>Prevotellaceae</taxon>
        <taxon>Prevotella</taxon>
    </lineage>
</organism>
<dbReference type="AlphaFoldDB" id="A0A9R1CXH1"/>
<sequence>MIVCTLDGKMAYPSSSDKIKVTYENQYVKDSGSYTYDITFPMDIAANRKIFGNVQRIDVIKTIADFETCRLYAGNRLVMSGKGTVTSITPEKVKVQIVGGKSRIKYNSKFEKHFIDEIEYPTVILDSGVDTDTLPKFGYAVPFSMDNKNAFLPIDLTKSNFVGQKGVAVLAPVNDETNDVQANRVMAMKGVTLKRDGHKLKGNFHVMINLALQPYLFYILKKVMEYEGYAIVKNDFDKEPWNRLVIVSACKSGKIKDALPHWTVYKFIDELRKFFNASFVFDEVAKTVSISATNELLTNDTVSYECEDDFSVEHDDDGLDNLATSNIEYNFDSAANRDWREYISQSVFKQYKTKEYSTITELNNAAEKMTDRERRTTIFKVGHIYFVWAELPKDGNPDNEEKEWRRTTCGYFNPIIRDINSDSSQQLNICPAAMYQRHNLDGDDKKKKYIESMLDSMGDRWIVVPSVTNDKEASIEDMEEDDYGNYYITVQDAMQGTSDDSTSSEESDDTRMPVAFQANCVVNRASHAAVKCDEQLDNEDTDYRAPVLYTDYRMYPDYIVSAERASLSLEYTPANTGRTFGNGNRTFGNLGRDDNNSRFKTTPVDAHDLISFKFITDDIPDPSKIFIFHNKRYICKKIEMNVTDDGIDKEKTGYFYEIL</sequence>
<proteinExistence type="predicted"/>
<dbReference type="Proteomes" id="UP000825483">
    <property type="component" value="Unassembled WGS sequence"/>
</dbReference>
<keyword evidence="2" id="KW-1185">Reference proteome</keyword>
<evidence type="ECO:0000313" key="2">
    <source>
        <dbReference type="Proteomes" id="UP000825483"/>
    </source>
</evidence>
<accession>A0A9R1CXH1</accession>
<dbReference type="GeneID" id="72467313"/>
<name>A0A9R1CXH1_9BACT</name>
<dbReference type="EMBL" id="BPUB01000001">
    <property type="protein sequence ID" value="GJG58654.1"/>
    <property type="molecule type" value="Genomic_DNA"/>
</dbReference>
<dbReference type="RefSeq" id="WP_223929144.1">
    <property type="nucleotide sequence ID" value="NZ_BPTV01000001.1"/>
</dbReference>
<comment type="caution">
    <text evidence="1">The sequence shown here is derived from an EMBL/GenBank/DDBJ whole genome shotgun (WGS) entry which is preliminary data.</text>
</comment>
<evidence type="ECO:0000313" key="1">
    <source>
        <dbReference type="EMBL" id="GJG58654.1"/>
    </source>
</evidence>
<gene>
    <name evidence="1" type="ORF">PRLR5076_15050</name>
</gene>
<reference evidence="1" key="1">
    <citation type="journal article" date="2022" name="Int. J. Syst. Evol. Microbiol.">
        <title>Prevotella lacticifex sp. nov., isolated from the rumen of cows.</title>
        <authorList>
            <person name="Shinkai T."/>
            <person name="Ikeyama N."/>
            <person name="Kumagai M."/>
            <person name="Ohmori H."/>
            <person name="Sakamoto M."/>
            <person name="Ohkuma M."/>
            <person name="Mitsumori M."/>
        </authorList>
    </citation>
    <scope>NUCLEOTIDE SEQUENCE</scope>
    <source>
        <strain evidence="1">R5076</strain>
    </source>
</reference>